<dbReference type="InterPro" id="IPR016980">
    <property type="entry name" value="S-AdoMet-dep_MeTrfase_Alr7345"/>
</dbReference>
<dbReference type="PATRIC" id="fig|1579979.3.peg.2694"/>
<protein>
    <submittedName>
        <fullName evidence="1">Methyltransferase</fullName>
    </submittedName>
</protein>
<dbReference type="PIRSF" id="PIRSF031679">
    <property type="entry name" value="Mtase_Alr7345_prd"/>
    <property type="match status" value="1"/>
</dbReference>
<dbReference type="OrthoDB" id="9801692at2"/>
<evidence type="ECO:0000313" key="1">
    <source>
        <dbReference type="EMBL" id="AKS42995.1"/>
    </source>
</evidence>
<dbReference type="STRING" id="1579979.WM2015_2637"/>
<dbReference type="EMBL" id="CP012154">
    <property type="protein sequence ID" value="AKS42995.1"/>
    <property type="molecule type" value="Genomic_DNA"/>
</dbReference>
<dbReference type="GO" id="GO:0008168">
    <property type="term" value="F:methyltransferase activity"/>
    <property type="evidence" value="ECO:0007669"/>
    <property type="project" value="UniProtKB-KW"/>
</dbReference>
<dbReference type="KEGG" id="wma:WM2015_2637"/>
<dbReference type="GO" id="GO:0032259">
    <property type="term" value="P:methylation"/>
    <property type="evidence" value="ECO:0007669"/>
    <property type="project" value="UniProtKB-KW"/>
</dbReference>
<evidence type="ECO:0000313" key="2">
    <source>
        <dbReference type="Proteomes" id="UP000066624"/>
    </source>
</evidence>
<organism evidence="1 2">
    <name type="scientific">Wenzhouxiangella marina</name>
    <dbReference type="NCBI Taxonomy" id="1579979"/>
    <lineage>
        <taxon>Bacteria</taxon>
        <taxon>Pseudomonadati</taxon>
        <taxon>Pseudomonadota</taxon>
        <taxon>Gammaproteobacteria</taxon>
        <taxon>Chromatiales</taxon>
        <taxon>Wenzhouxiangellaceae</taxon>
        <taxon>Wenzhouxiangella</taxon>
    </lineage>
</organism>
<dbReference type="RefSeq" id="WP_082169924.1">
    <property type="nucleotide sequence ID" value="NZ_CP012154.1"/>
</dbReference>
<sequence length="319" mass="34752">MSSLYKTLWVMLAALMLAACQPAAEPESGGAVEGEEAVAVESSSEAPVVEVETSSERLAAVLADQVEAMRERYDQRHPQETLEFFGIEPGMTVMEALPGGGWYSRILRPYLGSEGRLIGANYPIRLFQQFDFATPEFLESIANWPETFPEQAAGWCEGDCAPVSAFWIGDMPTTMVETADAVLFIRALHNMARFQKAGIEDFLDQAMTNAFDVLKPGGVMGVVQHEADESMSDDWASGEAGYLKRSFVIAAAEAAGFELEAASDINANPADQPSESDVVWRLPPSLGTTEEGSEERAAMEAIGESNRMTLRFRKPVSVF</sequence>
<dbReference type="SUPFAM" id="SSF53335">
    <property type="entry name" value="S-adenosyl-L-methionine-dependent methyltransferases"/>
    <property type="match status" value="1"/>
</dbReference>
<keyword evidence="2" id="KW-1185">Reference proteome</keyword>
<dbReference type="PROSITE" id="PS51257">
    <property type="entry name" value="PROKAR_LIPOPROTEIN"/>
    <property type="match status" value="1"/>
</dbReference>
<keyword evidence="1" id="KW-0489">Methyltransferase</keyword>
<proteinExistence type="predicted"/>
<accession>A0A0K0XZ97</accession>
<keyword evidence="1" id="KW-0808">Transferase</keyword>
<dbReference type="AlphaFoldDB" id="A0A0K0XZ97"/>
<dbReference type="InterPro" id="IPR029063">
    <property type="entry name" value="SAM-dependent_MTases_sf"/>
</dbReference>
<reference evidence="2" key="1">
    <citation type="submission" date="2015-07" db="EMBL/GenBank/DDBJ databases">
        <authorList>
            <person name="Kim K.M."/>
        </authorList>
    </citation>
    <scope>NUCLEOTIDE SEQUENCE [LARGE SCALE GENOMIC DNA]</scope>
    <source>
        <strain evidence="2">KCTC 42284</strain>
    </source>
</reference>
<name>A0A0K0XZ97_9GAMM</name>
<gene>
    <name evidence="1" type="ORF">WM2015_2637</name>
</gene>
<dbReference type="Gene3D" id="3.40.50.150">
    <property type="entry name" value="Vaccinia Virus protein VP39"/>
    <property type="match status" value="2"/>
</dbReference>
<dbReference type="Proteomes" id="UP000066624">
    <property type="component" value="Chromosome"/>
</dbReference>